<dbReference type="EMBL" id="CM003532">
    <property type="protein sequence ID" value="RCV24489.1"/>
    <property type="molecule type" value="Genomic_DNA"/>
</dbReference>
<evidence type="ECO:0000256" key="1">
    <source>
        <dbReference type="SAM" id="MobiDB-lite"/>
    </source>
</evidence>
<gene>
    <name evidence="2" type="ORF">SETIT_5G088800v2</name>
</gene>
<evidence type="ECO:0000313" key="2">
    <source>
        <dbReference type="EMBL" id="RCV24489.1"/>
    </source>
</evidence>
<accession>A0A368R2S3</accession>
<reference evidence="2" key="2">
    <citation type="submission" date="2015-07" db="EMBL/GenBank/DDBJ databases">
        <authorList>
            <person name="Noorani M."/>
        </authorList>
    </citation>
    <scope>NUCLEOTIDE SEQUENCE</scope>
    <source>
        <strain evidence="2">Yugu1</strain>
    </source>
</reference>
<proteinExistence type="predicted"/>
<protein>
    <submittedName>
        <fullName evidence="2">Uncharacterized protein</fullName>
    </submittedName>
</protein>
<feature type="compositionally biased region" description="Basic and acidic residues" evidence="1">
    <location>
        <begin position="1"/>
        <end position="10"/>
    </location>
</feature>
<organism evidence="2">
    <name type="scientific">Setaria italica</name>
    <name type="common">Foxtail millet</name>
    <name type="synonym">Panicum italicum</name>
    <dbReference type="NCBI Taxonomy" id="4555"/>
    <lineage>
        <taxon>Eukaryota</taxon>
        <taxon>Viridiplantae</taxon>
        <taxon>Streptophyta</taxon>
        <taxon>Embryophyta</taxon>
        <taxon>Tracheophyta</taxon>
        <taxon>Spermatophyta</taxon>
        <taxon>Magnoliopsida</taxon>
        <taxon>Liliopsida</taxon>
        <taxon>Poales</taxon>
        <taxon>Poaceae</taxon>
        <taxon>PACMAD clade</taxon>
        <taxon>Panicoideae</taxon>
        <taxon>Panicodae</taxon>
        <taxon>Paniceae</taxon>
        <taxon>Cenchrinae</taxon>
        <taxon>Setaria</taxon>
    </lineage>
</organism>
<dbReference type="AlphaFoldDB" id="A0A368R2S3"/>
<reference evidence="2" key="1">
    <citation type="journal article" date="2012" name="Nat. Biotechnol.">
        <title>Reference genome sequence of the model plant Setaria.</title>
        <authorList>
            <person name="Bennetzen J.L."/>
            <person name="Schmutz J."/>
            <person name="Wang H."/>
            <person name="Percifield R."/>
            <person name="Hawkins J."/>
            <person name="Pontaroli A.C."/>
            <person name="Estep M."/>
            <person name="Feng L."/>
            <person name="Vaughn J.N."/>
            <person name="Grimwood J."/>
            <person name="Jenkins J."/>
            <person name="Barry K."/>
            <person name="Lindquist E."/>
            <person name="Hellsten U."/>
            <person name="Deshpande S."/>
            <person name="Wang X."/>
            <person name="Wu X."/>
            <person name="Mitros T."/>
            <person name="Triplett J."/>
            <person name="Yang X."/>
            <person name="Ye C.Y."/>
            <person name="Mauro-Herrera M."/>
            <person name="Wang L."/>
            <person name="Li P."/>
            <person name="Sharma M."/>
            <person name="Sharma R."/>
            <person name="Ronald P.C."/>
            <person name="Panaud O."/>
            <person name="Kellogg E.A."/>
            <person name="Brutnell T.P."/>
            <person name="Doust A.N."/>
            <person name="Tuskan G.A."/>
            <person name="Rokhsar D."/>
            <person name="Devos K.M."/>
        </authorList>
    </citation>
    <scope>NUCLEOTIDE SEQUENCE [LARGE SCALE GENOMIC DNA]</scope>
    <source>
        <strain evidence="2">Yugu1</strain>
    </source>
</reference>
<name>A0A368R2S3_SETIT</name>
<feature type="compositionally biased region" description="Low complexity" evidence="1">
    <location>
        <begin position="19"/>
        <end position="37"/>
    </location>
</feature>
<sequence length="102" mass="10566">MVGEGRERLGKQLTSNLARTGRSSPGPSLSSPGRAPSTMDPAGRVGEVAWTRSGLALYHGKRAGVGDGGVSCVARRHPPGATIAGRAARPLGFLLWHHLMTA</sequence>
<feature type="region of interest" description="Disordered" evidence="1">
    <location>
        <begin position="1"/>
        <end position="46"/>
    </location>
</feature>